<dbReference type="Proteomes" id="UP001218218">
    <property type="component" value="Unassembled WGS sequence"/>
</dbReference>
<accession>A0AAD7EG72</accession>
<comment type="caution">
    <text evidence="1">The sequence shown here is derived from an EMBL/GenBank/DDBJ whole genome shotgun (WGS) entry which is preliminary data.</text>
</comment>
<keyword evidence="2" id="KW-1185">Reference proteome</keyword>
<name>A0AAD7EG72_9AGAR</name>
<organism evidence="1 2">
    <name type="scientific">Mycena albidolilacea</name>
    <dbReference type="NCBI Taxonomy" id="1033008"/>
    <lineage>
        <taxon>Eukaryota</taxon>
        <taxon>Fungi</taxon>
        <taxon>Dikarya</taxon>
        <taxon>Basidiomycota</taxon>
        <taxon>Agaricomycotina</taxon>
        <taxon>Agaricomycetes</taxon>
        <taxon>Agaricomycetidae</taxon>
        <taxon>Agaricales</taxon>
        <taxon>Marasmiineae</taxon>
        <taxon>Mycenaceae</taxon>
        <taxon>Mycena</taxon>
    </lineage>
</organism>
<evidence type="ECO:0000313" key="2">
    <source>
        <dbReference type="Proteomes" id="UP001218218"/>
    </source>
</evidence>
<dbReference type="AlphaFoldDB" id="A0AAD7EG72"/>
<sequence length="269" mass="29446">MSLASLNEDLVILVCLELSIVDIFSLQQACCTLCRAKRAKILWVHVLERQKHKEGKFLPSYMKKIPAQTAKYIDKKNQTRGLYLRMQRRLVPSLLALCPPAQVRVGSESGEAVHDHVTLNGLDAAADGLNGLGGIGTSKTPVFNAKVTFNQGSRKFQFDSFGGKTGSIDIPYNKITDDVRLSKLFDSVTTFGGDRTGFNSQESIFHVLGPVPESSDSKVGFNDCSDNNSNSVRRSGSIRIDNTLGISVKTLAPLDVLKMNEDLNSKPAR</sequence>
<gene>
    <name evidence="1" type="ORF">DFH08DRAFT_819705</name>
</gene>
<reference evidence="1" key="1">
    <citation type="submission" date="2023-03" db="EMBL/GenBank/DDBJ databases">
        <title>Massive genome expansion in bonnet fungi (Mycena s.s.) driven by repeated elements and novel gene families across ecological guilds.</title>
        <authorList>
            <consortium name="Lawrence Berkeley National Laboratory"/>
            <person name="Harder C.B."/>
            <person name="Miyauchi S."/>
            <person name="Viragh M."/>
            <person name="Kuo A."/>
            <person name="Thoen E."/>
            <person name="Andreopoulos B."/>
            <person name="Lu D."/>
            <person name="Skrede I."/>
            <person name="Drula E."/>
            <person name="Henrissat B."/>
            <person name="Morin E."/>
            <person name="Kohler A."/>
            <person name="Barry K."/>
            <person name="LaButti K."/>
            <person name="Morin E."/>
            <person name="Salamov A."/>
            <person name="Lipzen A."/>
            <person name="Mereny Z."/>
            <person name="Hegedus B."/>
            <person name="Baldrian P."/>
            <person name="Stursova M."/>
            <person name="Weitz H."/>
            <person name="Taylor A."/>
            <person name="Grigoriev I.V."/>
            <person name="Nagy L.G."/>
            <person name="Martin F."/>
            <person name="Kauserud H."/>
        </authorList>
    </citation>
    <scope>NUCLEOTIDE SEQUENCE</scope>
    <source>
        <strain evidence="1">CBHHK002</strain>
    </source>
</reference>
<protein>
    <submittedName>
        <fullName evidence="1">Uncharacterized protein</fullName>
    </submittedName>
</protein>
<evidence type="ECO:0000313" key="1">
    <source>
        <dbReference type="EMBL" id="KAJ7318814.1"/>
    </source>
</evidence>
<dbReference type="EMBL" id="JARIHO010000056">
    <property type="protein sequence ID" value="KAJ7318814.1"/>
    <property type="molecule type" value="Genomic_DNA"/>
</dbReference>
<proteinExistence type="predicted"/>